<dbReference type="Gene3D" id="3.40.718.10">
    <property type="entry name" value="Isopropylmalate Dehydrogenase"/>
    <property type="match status" value="1"/>
</dbReference>
<keyword evidence="1 7" id="KW-0963">Cytoplasm</keyword>
<gene>
    <name evidence="7" type="primary">pdxA</name>
    <name evidence="8" type="ORF">TMES_15015</name>
</gene>
<dbReference type="NCBIfam" id="NF003699">
    <property type="entry name" value="PRK05312.1"/>
    <property type="match status" value="1"/>
</dbReference>
<comment type="similarity">
    <text evidence="7">Belongs to the PdxA family.</text>
</comment>
<evidence type="ECO:0000256" key="3">
    <source>
        <dbReference type="ARBA" id="ARBA00022857"/>
    </source>
</evidence>
<dbReference type="AlphaFoldDB" id="A0A1Y2KXN2"/>
<feature type="binding site" evidence="7">
    <location>
        <position position="185"/>
    </location>
    <ligand>
        <name>a divalent metal cation</name>
        <dbReference type="ChEBI" id="CHEBI:60240"/>
        <note>ligand shared between dimeric partners</note>
    </ligand>
</feature>
<keyword evidence="5 7" id="KW-0520">NAD</keyword>
<comment type="catalytic activity">
    <reaction evidence="7">
        <text>4-(phosphooxy)-L-threonine + NAD(+) = 3-amino-2-oxopropyl phosphate + CO2 + NADH</text>
        <dbReference type="Rhea" id="RHEA:32275"/>
        <dbReference type="ChEBI" id="CHEBI:16526"/>
        <dbReference type="ChEBI" id="CHEBI:57279"/>
        <dbReference type="ChEBI" id="CHEBI:57540"/>
        <dbReference type="ChEBI" id="CHEBI:57945"/>
        <dbReference type="ChEBI" id="CHEBI:58452"/>
        <dbReference type="EC" id="1.1.1.262"/>
    </reaction>
</comment>
<dbReference type="RefSeq" id="WP_085584008.1">
    <property type="nucleotide sequence ID" value="NZ_JFKA01000007.1"/>
</dbReference>
<keyword evidence="9" id="KW-1185">Reference proteome</keyword>
<feature type="binding site" evidence="7">
    <location>
        <position position="155"/>
    </location>
    <ligand>
        <name>substrate</name>
    </ligand>
</feature>
<evidence type="ECO:0000256" key="2">
    <source>
        <dbReference type="ARBA" id="ARBA00022723"/>
    </source>
</evidence>
<dbReference type="GO" id="GO:0005737">
    <property type="term" value="C:cytoplasm"/>
    <property type="evidence" value="ECO:0007669"/>
    <property type="project" value="UniProtKB-SubCell"/>
</dbReference>
<organism evidence="8 9">
    <name type="scientific">Thalassospira mesophila</name>
    <dbReference type="NCBI Taxonomy" id="1293891"/>
    <lineage>
        <taxon>Bacteria</taxon>
        <taxon>Pseudomonadati</taxon>
        <taxon>Pseudomonadota</taxon>
        <taxon>Alphaproteobacteria</taxon>
        <taxon>Rhodospirillales</taxon>
        <taxon>Thalassospiraceae</taxon>
        <taxon>Thalassospira</taxon>
    </lineage>
</organism>
<evidence type="ECO:0000313" key="9">
    <source>
        <dbReference type="Proteomes" id="UP000193391"/>
    </source>
</evidence>
<comment type="caution">
    <text evidence="8">The sequence shown here is derived from an EMBL/GenBank/DDBJ whole genome shotgun (WGS) entry which is preliminary data.</text>
</comment>
<dbReference type="PANTHER" id="PTHR30004:SF6">
    <property type="entry name" value="D-THREONATE 4-PHOSPHATE DEHYDROGENASE"/>
    <property type="match status" value="1"/>
</dbReference>
<dbReference type="GO" id="GO:0042823">
    <property type="term" value="P:pyridoxal phosphate biosynthetic process"/>
    <property type="evidence" value="ECO:0007669"/>
    <property type="project" value="UniProtKB-UniRule"/>
</dbReference>
<dbReference type="HAMAP" id="MF_00536">
    <property type="entry name" value="PdxA"/>
    <property type="match status" value="1"/>
</dbReference>
<comment type="subcellular location">
    <subcellularLocation>
        <location evidence="7">Cytoplasm</location>
    </subcellularLocation>
</comment>
<keyword evidence="7" id="KW-0170">Cobalt</keyword>
<name>A0A1Y2KXN2_9PROT</name>
<keyword evidence="7" id="KW-0460">Magnesium</keyword>
<comment type="miscellaneous">
    <text evidence="7">The active site is located at the dimer interface.</text>
</comment>
<dbReference type="Proteomes" id="UP000193391">
    <property type="component" value="Unassembled WGS sequence"/>
</dbReference>
<feature type="binding site" evidence="7">
    <location>
        <position position="230"/>
    </location>
    <ligand>
        <name>a divalent metal cation</name>
        <dbReference type="ChEBI" id="CHEBI:60240"/>
        <note>ligand shared between dimeric partners</note>
    </ligand>
</feature>
<evidence type="ECO:0000256" key="5">
    <source>
        <dbReference type="ARBA" id="ARBA00023027"/>
    </source>
</evidence>
<dbReference type="EMBL" id="JFKA01000007">
    <property type="protein sequence ID" value="OSQ37142.1"/>
    <property type="molecule type" value="Genomic_DNA"/>
</dbReference>
<dbReference type="UniPathway" id="UPA00244">
    <property type="reaction ID" value="UER00312"/>
</dbReference>
<feature type="binding site" evidence="7">
    <location>
        <position position="293"/>
    </location>
    <ligand>
        <name>substrate</name>
    </ligand>
</feature>
<dbReference type="InterPro" id="IPR037510">
    <property type="entry name" value="PdxA"/>
</dbReference>
<dbReference type="SUPFAM" id="SSF53659">
    <property type="entry name" value="Isocitrate/Isopropylmalate dehydrogenase-like"/>
    <property type="match status" value="1"/>
</dbReference>
<dbReference type="PANTHER" id="PTHR30004">
    <property type="entry name" value="4-HYDROXYTHREONINE-4-PHOSPHATE DEHYDROGENASE"/>
    <property type="match status" value="1"/>
</dbReference>
<dbReference type="STRING" id="1293891.TMES_15015"/>
<dbReference type="NCBIfam" id="TIGR00557">
    <property type="entry name" value="pdxA"/>
    <property type="match status" value="1"/>
</dbReference>
<comment type="function">
    <text evidence="7">Catalyzes the NAD(P)-dependent oxidation of 4-(phosphooxy)-L-threonine (HTP) into 2-amino-3-oxo-4-(phosphooxy)butyric acid which spontaneously decarboxylates to form 3-amino-2-oxopropyl phosphate (AHAP).</text>
</comment>
<dbReference type="GO" id="GO:0050897">
    <property type="term" value="F:cobalt ion binding"/>
    <property type="evidence" value="ECO:0007669"/>
    <property type="project" value="UniProtKB-UniRule"/>
</dbReference>
<protein>
    <recommendedName>
        <fullName evidence="7">4-hydroxythreonine-4-phosphate dehydrogenase</fullName>
        <ecNumber evidence="7">1.1.1.262</ecNumber>
    </recommendedName>
    <alternativeName>
        <fullName evidence="7">4-(phosphohydroxy)-L-threonine dehydrogenase</fullName>
    </alternativeName>
</protein>
<dbReference type="GO" id="GO:0008615">
    <property type="term" value="P:pyridoxine biosynthetic process"/>
    <property type="evidence" value="ECO:0007669"/>
    <property type="project" value="UniProtKB-UniRule"/>
</dbReference>
<dbReference type="GO" id="GO:0008270">
    <property type="term" value="F:zinc ion binding"/>
    <property type="evidence" value="ECO:0007669"/>
    <property type="project" value="UniProtKB-UniRule"/>
</dbReference>
<evidence type="ECO:0000256" key="6">
    <source>
        <dbReference type="ARBA" id="ARBA00023096"/>
    </source>
</evidence>
<keyword evidence="7" id="KW-0862">Zinc</keyword>
<dbReference type="GO" id="GO:0000287">
    <property type="term" value="F:magnesium ion binding"/>
    <property type="evidence" value="ECO:0007669"/>
    <property type="project" value="UniProtKB-UniRule"/>
</dbReference>
<evidence type="ECO:0000313" key="8">
    <source>
        <dbReference type="EMBL" id="OSQ37142.1"/>
    </source>
</evidence>
<dbReference type="GO" id="GO:0051287">
    <property type="term" value="F:NAD binding"/>
    <property type="evidence" value="ECO:0007669"/>
    <property type="project" value="InterPro"/>
</dbReference>
<dbReference type="GO" id="GO:0050570">
    <property type="term" value="F:4-hydroxythreonine-4-phosphate dehydrogenase activity"/>
    <property type="evidence" value="ECO:0007669"/>
    <property type="project" value="UniProtKB-UniRule"/>
</dbReference>
<reference evidence="8 9" key="1">
    <citation type="submission" date="2014-03" db="EMBL/GenBank/DDBJ databases">
        <title>The draft genome sequence of Thalassospira mesophila JCM 18969.</title>
        <authorList>
            <person name="Lai Q."/>
            <person name="Shao Z."/>
        </authorList>
    </citation>
    <scope>NUCLEOTIDE SEQUENCE [LARGE SCALE GENOMIC DNA]</scope>
    <source>
        <strain evidence="8 9">JCM 18969</strain>
    </source>
</reference>
<keyword evidence="6 7" id="KW-0664">Pyridoxine biosynthesis</keyword>
<comment type="pathway">
    <text evidence="7">Cofactor biosynthesis; pyridoxine 5'-phosphate biosynthesis; pyridoxine 5'-phosphate from D-erythrose 4-phosphate: step 4/5.</text>
</comment>
<feature type="binding site" evidence="7">
    <location>
        <position position="154"/>
    </location>
    <ligand>
        <name>substrate</name>
    </ligand>
</feature>
<comment type="cofactor">
    <cofactor evidence="7">
        <name>Zn(2+)</name>
        <dbReference type="ChEBI" id="CHEBI:29105"/>
    </cofactor>
    <cofactor evidence="7">
        <name>Mg(2+)</name>
        <dbReference type="ChEBI" id="CHEBI:18420"/>
    </cofactor>
    <cofactor evidence="7">
        <name>Co(2+)</name>
        <dbReference type="ChEBI" id="CHEBI:48828"/>
    </cofactor>
    <text evidence="7">Binds 1 divalent metal cation per subunit. Can use ions such as Zn(2+), Mg(2+) or Co(2+).</text>
</comment>
<dbReference type="InterPro" id="IPR005255">
    <property type="entry name" value="PdxA_fam"/>
</dbReference>
<comment type="subunit">
    <text evidence="7">Homodimer.</text>
</comment>
<sequence>MVAQQPKPLALTLGDPGGIGPELALKAWLASRLPGEEMSANTWKGSAMLPFCLIAPARIVRQYADLLTLDVPIAVIDDPSLTPDVFVNALPVFEIADNGSIVEPGIAAATTAPIVIDSIKTAVALTRQGRTSAVVTNPIQKSALYQAGFSHPGHTEFLAELAGPGTVPVMMLANSKLRVVPLTIHIALSQVQTALTIDLIVTQAKITAAAMMRDFGVARPRLAIAGLNPHAGEGGAMGTEEQTIIAPAITQLQAEGYDVIGPLPADTMFHEEARAAYDVALCPYHDQALIPVKTLDFHGGVNITLGLPFIRTSPDHGTALNIAGQGVARVDSLLAALNMASKMACNRLSPESPTI</sequence>
<evidence type="ECO:0000256" key="1">
    <source>
        <dbReference type="ARBA" id="ARBA00022490"/>
    </source>
</evidence>
<keyword evidence="3 7" id="KW-0521">NADP</keyword>
<keyword evidence="2 7" id="KW-0479">Metal-binding</keyword>
<dbReference type="OrthoDB" id="9801783at2"/>
<feature type="binding site" evidence="7">
    <location>
        <position position="285"/>
    </location>
    <ligand>
        <name>a divalent metal cation</name>
        <dbReference type="ChEBI" id="CHEBI:60240"/>
        <note>ligand shared between dimeric partners</note>
    </ligand>
</feature>
<evidence type="ECO:0000256" key="7">
    <source>
        <dbReference type="HAMAP-Rule" id="MF_00536"/>
    </source>
</evidence>
<proteinExistence type="inferred from homology"/>
<dbReference type="Pfam" id="PF04166">
    <property type="entry name" value="PdxA"/>
    <property type="match status" value="1"/>
</dbReference>
<accession>A0A1Y2KXN2</accession>
<keyword evidence="4 7" id="KW-0560">Oxidoreductase</keyword>
<evidence type="ECO:0000256" key="4">
    <source>
        <dbReference type="ARBA" id="ARBA00023002"/>
    </source>
</evidence>
<feature type="binding site" evidence="7">
    <location>
        <position position="302"/>
    </location>
    <ligand>
        <name>substrate</name>
    </ligand>
</feature>
<feature type="binding site" evidence="7">
    <location>
        <position position="311"/>
    </location>
    <ligand>
        <name>substrate</name>
    </ligand>
</feature>
<dbReference type="EC" id="1.1.1.262" evidence="7"/>